<dbReference type="FunFam" id="3.30.70.270:FF:000020">
    <property type="entry name" value="Transposon Tf2-6 polyprotein-like Protein"/>
    <property type="match status" value="1"/>
</dbReference>
<evidence type="ECO:0000256" key="5">
    <source>
        <dbReference type="ARBA" id="ARBA00022759"/>
    </source>
</evidence>
<keyword evidence="5" id="KW-0255">Endonuclease</keyword>
<keyword evidence="2" id="KW-0808">Transferase</keyword>
<evidence type="ECO:0000259" key="13">
    <source>
        <dbReference type="Pfam" id="PF00078"/>
    </source>
</evidence>
<protein>
    <submittedName>
        <fullName evidence="16">Retrotransposon protein, putative, unclassified</fullName>
    </submittedName>
</protein>
<evidence type="ECO:0000256" key="10">
    <source>
        <dbReference type="ARBA" id="ARBA00022918"/>
    </source>
</evidence>
<evidence type="ECO:0000256" key="3">
    <source>
        <dbReference type="ARBA" id="ARBA00022695"/>
    </source>
</evidence>
<dbReference type="InterPro" id="IPR043128">
    <property type="entry name" value="Rev_trsase/Diguanyl_cyclase"/>
</dbReference>
<dbReference type="SUPFAM" id="SSF56672">
    <property type="entry name" value="DNA/RNA polymerases"/>
    <property type="match status" value="1"/>
</dbReference>
<sequence>MELSGWKPAVDQAVADLRTKVGELRQQVEQMARTPTTITKPSDLPPLLPTPSKLQVPALKEEEPAPMEGESSHGPNGHRVATIPRGKAIGEESSPKSPPAKGTCSPQFTHRFPWETGECSSRGHGNWFHGGNARVDCPQFDGGNPKAWKMKCKTYFRVSGTSPEVWVGVAALQFSGGALVWLQTTNAHIEMMSWEEFVDAVCAKFGREEFQGVVRQFNKLRQTGSVTSYAKRFNDLMHQLHVHHPSWNPEFFVTQFLEGLKPEIRAAVLLHRPSDMDTAVDLSCLQDEVAKIVRREPRRVEFPANNRVSGEDRNLPMEDRVAALRAYRKAKGLYHTCGERWSHEHKCGPTVQLHVVEELLDLLENFDENQTATVSDEIESEETEVNGEVCQISKEAMLETETSGTLRLQGLMQHHQIMLLVDSGSTHSFVSAALDDKLGGKQRAVPAIKVRIADGGILHCNKEIVDCLWLVQGESFLTSLKVLPLGNYDVILGMDWLEQHSPMKVDWRAKTLQFHYNQKEICLKGVTANTQTCKTLSATQVQGLVHRSAVLQVVELCSVELAIKDSDIPAEVSQLLLEFAPIFEEPKGLPPIRAFDHSIPLLPEAKPVNLCRYRYNLAQKDEIERQVAEMLQQGVIQPSVSPFSSPVLLVQKKDLTWRFCIDYRHLNAITVKNRYPLPIVDELLDELAGSSLFTSLDLRAGYHQIRMRPEDEHKTAFKTHNGHYEFRVMSFGLIGALATFQGIMNQIFWLHFSGREHLILLRQVLQLLSEHQLKVKRSKCSFARSSLTYLGHVISASGVATDPKNIKAVQAWAIPVNVKEVQGFLGLVGYYRKFVRSFGIISRPLTNLLKKNVVFVWTSEHHTAFDALKAALTLAPVLVLPDFTKVFEIETDASDKGVGAVLMQGGHPLAFLSKSLGPRNRGLSTYEKECLAILLAVDHW</sequence>
<dbReference type="InterPro" id="IPR043502">
    <property type="entry name" value="DNA/RNA_pol_sf"/>
</dbReference>
<dbReference type="InterPro" id="IPR000477">
    <property type="entry name" value="RT_dom"/>
</dbReference>
<keyword evidence="7" id="KW-0460">Magnesium</keyword>
<evidence type="ECO:0000256" key="4">
    <source>
        <dbReference type="ARBA" id="ARBA00022722"/>
    </source>
</evidence>
<dbReference type="CDD" id="cd00303">
    <property type="entry name" value="retropepsin_like"/>
    <property type="match status" value="1"/>
</dbReference>
<proteinExistence type="predicted"/>
<keyword evidence="6" id="KW-0378">Hydrolase</keyword>
<dbReference type="InterPro" id="IPR050951">
    <property type="entry name" value="Retrovirus_Pol_polyprotein"/>
</dbReference>
<dbReference type="InterPro" id="IPR005162">
    <property type="entry name" value="Retrotrans_gag_dom"/>
</dbReference>
<dbReference type="GO" id="GO:0006508">
    <property type="term" value="P:proteolysis"/>
    <property type="evidence" value="ECO:0007669"/>
    <property type="project" value="UniProtKB-KW"/>
</dbReference>
<evidence type="ECO:0000256" key="12">
    <source>
        <dbReference type="SAM" id="MobiDB-lite"/>
    </source>
</evidence>
<feature type="domain" description="Reverse transcriptase/retrotransposon-derived protein RNase H-like" evidence="15">
    <location>
        <begin position="857"/>
        <end position="940"/>
    </location>
</feature>
<feature type="domain" description="Reverse transcriptase" evidence="13">
    <location>
        <begin position="650"/>
        <end position="748"/>
    </location>
</feature>
<evidence type="ECO:0000256" key="1">
    <source>
        <dbReference type="ARBA" id="ARBA00022670"/>
    </source>
</evidence>
<dbReference type="PANTHER" id="PTHR37984">
    <property type="entry name" value="PROTEIN CBG26694"/>
    <property type="match status" value="1"/>
</dbReference>
<dbReference type="Gene3D" id="2.40.70.10">
    <property type="entry name" value="Acid Proteases"/>
    <property type="match status" value="1"/>
</dbReference>
<dbReference type="GO" id="GO:0003964">
    <property type="term" value="F:RNA-directed DNA polymerase activity"/>
    <property type="evidence" value="ECO:0007669"/>
    <property type="project" value="UniProtKB-KW"/>
</dbReference>
<dbReference type="Gene3D" id="3.30.70.270">
    <property type="match status" value="2"/>
</dbReference>
<dbReference type="PANTHER" id="PTHR37984:SF5">
    <property type="entry name" value="PROTEIN NYNRIN-LIKE"/>
    <property type="match status" value="1"/>
</dbReference>
<evidence type="ECO:0000259" key="15">
    <source>
        <dbReference type="Pfam" id="PF17919"/>
    </source>
</evidence>
<dbReference type="Gene3D" id="3.10.10.10">
    <property type="entry name" value="HIV Type 1 Reverse Transcriptase, subunit A, domain 1"/>
    <property type="match status" value="1"/>
</dbReference>
<dbReference type="SUPFAM" id="SSF50630">
    <property type="entry name" value="Acid proteases"/>
    <property type="match status" value="1"/>
</dbReference>
<dbReference type="InterPro" id="IPR041577">
    <property type="entry name" value="RT_RNaseH_2"/>
</dbReference>
<name>Q2R264_ORYSJ</name>
<reference evidence="16" key="3">
    <citation type="submission" date="2006-01" db="EMBL/GenBank/DDBJ databases">
        <authorList>
            <person name="Buell R."/>
        </authorList>
    </citation>
    <scope>NUCLEOTIDE SEQUENCE</scope>
</reference>
<keyword evidence="1" id="KW-0645">Protease</keyword>
<evidence type="ECO:0000256" key="7">
    <source>
        <dbReference type="ARBA" id="ARBA00022842"/>
    </source>
</evidence>
<dbReference type="FunFam" id="3.10.10.10:FF:000007">
    <property type="entry name" value="Retrovirus-related Pol polyprotein from transposon 17.6-like Protein"/>
    <property type="match status" value="1"/>
</dbReference>
<evidence type="ECO:0000259" key="14">
    <source>
        <dbReference type="Pfam" id="PF03732"/>
    </source>
</evidence>
<evidence type="ECO:0000256" key="8">
    <source>
        <dbReference type="ARBA" id="ARBA00022884"/>
    </source>
</evidence>
<keyword evidence="8" id="KW-0694">RNA-binding</keyword>
<dbReference type="CDD" id="cd01647">
    <property type="entry name" value="RT_LTR"/>
    <property type="match status" value="1"/>
</dbReference>
<dbReference type="PROSITE" id="PS00141">
    <property type="entry name" value="ASP_PROTEASE"/>
    <property type="match status" value="1"/>
</dbReference>
<dbReference type="InterPro" id="IPR001969">
    <property type="entry name" value="Aspartic_peptidase_AS"/>
</dbReference>
<keyword evidence="10" id="KW-0695">RNA-directed DNA polymerase</keyword>
<dbReference type="Pfam" id="PF00078">
    <property type="entry name" value="RVT_1"/>
    <property type="match status" value="1"/>
</dbReference>
<evidence type="ECO:0000256" key="6">
    <source>
        <dbReference type="ARBA" id="ARBA00022801"/>
    </source>
</evidence>
<dbReference type="InterPro" id="IPR021109">
    <property type="entry name" value="Peptidase_aspartic_dom_sf"/>
</dbReference>
<evidence type="ECO:0000256" key="11">
    <source>
        <dbReference type="ARBA" id="ARBA00023268"/>
    </source>
</evidence>
<keyword evidence="3" id="KW-0548">Nucleotidyltransferase</keyword>
<keyword evidence="4" id="KW-0540">Nuclease</keyword>
<accession>Q2R264</accession>
<dbReference type="GO" id="GO:0003723">
    <property type="term" value="F:RNA binding"/>
    <property type="evidence" value="ECO:0007669"/>
    <property type="project" value="UniProtKB-KW"/>
</dbReference>
<dbReference type="Pfam" id="PF08284">
    <property type="entry name" value="RVP_2"/>
    <property type="match status" value="1"/>
</dbReference>
<dbReference type="GO" id="GO:0004190">
    <property type="term" value="F:aspartic-type endopeptidase activity"/>
    <property type="evidence" value="ECO:0007669"/>
    <property type="project" value="InterPro"/>
</dbReference>
<reference evidence="16" key="2">
    <citation type="submission" date="2005-04" db="EMBL/GenBank/DDBJ databases">
        <authorList>
            <person name="Buell C.R."/>
            <person name="Wing R.A."/>
            <person name="McCombie W.A."/>
            <person name="Ouyang S."/>
        </authorList>
    </citation>
    <scope>NUCLEOTIDE SEQUENCE</scope>
</reference>
<dbReference type="Pfam" id="PF17919">
    <property type="entry name" value="RT_RNaseH_2"/>
    <property type="match status" value="1"/>
</dbReference>
<keyword evidence="9" id="KW-0229">DNA integration</keyword>
<reference evidence="16" key="1">
    <citation type="journal article" date="2005" name="BMC Biol.">
        <title>The sequence of rice chromosomes 11 and 12, rich in disease resistance genes and recent gene duplications.</title>
        <authorList>
            <consortium name="The rice chromosomes 11 and 12 sequencing consortia"/>
        </authorList>
    </citation>
    <scope>NUCLEOTIDE SEQUENCE [LARGE SCALE GENOMIC DNA]</scope>
</reference>
<gene>
    <name evidence="16" type="ordered locus">LOC_Os11g36860</name>
</gene>
<dbReference type="GO" id="GO:0015074">
    <property type="term" value="P:DNA integration"/>
    <property type="evidence" value="ECO:0007669"/>
    <property type="project" value="UniProtKB-KW"/>
</dbReference>
<dbReference type="GO" id="GO:0004519">
    <property type="term" value="F:endonuclease activity"/>
    <property type="evidence" value="ECO:0007669"/>
    <property type="project" value="UniProtKB-KW"/>
</dbReference>
<evidence type="ECO:0000256" key="9">
    <source>
        <dbReference type="ARBA" id="ARBA00022908"/>
    </source>
</evidence>
<dbReference type="AlphaFoldDB" id="Q2R264"/>
<feature type="domain" description="Retrotransposon gag" evidence="14">
    <location>
        <begin position="169"/>
        <end position="262"/>
    </location>
</feature>
<feature type="region of interest" description="Disordered" evidence="12">
    <location>
        <begin position="30"/>
        <end position="82"/>
    </location>
</feature>
<dbReference type="Pfam" id="PF03732">
    <property type="entry name" value="Retrotrans_gag"/>
    <property type="match status" value="1"/>
</dbReference>
<dbReference type="EMBL" id="DP000010">
    <property type="protein sequence ID" value="ABA94476.1"/>
    <property type="molecule type" value="Genomic_DNA"/>
</dbReference>
<evidence type="ECO:0000256" key="2">
    <source>
        <dbReference type="ARBA" id="ARBA00022679"/>
    </source>
</evidence>
<keyword evidence="11" id="KW-0511">Multifunctional enzyme</keyword>
<evidence type="ECO:0000313" key="16">
    <source>
        <dbReference type="EMBL" id="ABA94476.1"/>
    </source>
</evidence>
<organism evidence="16">
    <name type="scientific">Oryza sativa subsp. japonica</name>
    <name type="common">Rice</name>
    <dbReference type="NCBI Taxonomy" id="39947"/>
    <lineage>
        <taxon>Eukaryota</taxon>
        <taxon>Viridiplantae</taxon>
        <taxon>Streptophyta</taxon>
        <taxon>Embryophyta</taxon>
        <taxon>Tracheophyta</taxon>
        <taxon>Spermatophyta</taxon>
        <taxon>Magnoliopsida</taxon>
        <taxon>Liliopsida</taxon>
        <taxon>Poales</taxon>
        <taxon>Poaceae</taxon>
        <taxon>BOP clade</taxon>
        <taxon>Oryzoideae</taxon>
        <taxon>Oryzeae</taxon>
        <taxon>Oryzinae</taxon>
        <taxon>Oryza</taxon>
        <taxon>Oryza sativa</taxon>
    </lineage>
</organism>